<dbReference type="OrthoDB" id="5604733at2"/>
<protein>
    <submittedName>
        <fullName evidence="1">Uncharacterized protein</fullName>
    </submittedName>
</protein>
<dbReference type="RefSeq" id="WP_058519097.1">
    <property type="nucleotide sequence ID" value="NZ_CAAAIE010000009.1"/>
</dbReference>
<dbReference type="PATRIC" id="fig|45071.6.peg.3820"/>
<dbReference type="EMBL" id="LSOG01000002">
    <property type="protein sequence ID" value="OEH48895.1"/>
    <property type="molecule type" value="Genomic_DNA"/>
</dbReference>
<sequence length="72" mass="8845">MLITQEKEDDKIQFRIRMHASVLKEVEDYCQWANIQYKDYFIQRACEYIFNHDEEWINHKKKQSDNSGEQTS</sequence>
<proteinExistence type="predicted"/>
<name>A0A1E5JWQ4_9GAMM</name>
<evidence type="ECO:0000313" key="2">
    <source>
        <dbReference type="Proteomes" id="UP000095229"/>
    </source>
</evidence>
<organism evidence="1 2">
    <name type="scientific">Legionella parisiensis</name>
    <dbReference type="NCBI Taxonomy" id="45071"/>
    <lineage>
        <taxon>Bacteria</taxon>
        <taxon>Pseudomonadati</taxon>
        <taxon>Pseudomonadota</taxon>
        <taxon>Gammaproteobacteria</taxon>
        <taxon>Legionellales</taxon>
        <taxon>Legionellaceae</taxon>
        <taxon>Legionella</taxon>
    </lineage>
</organism>
<keyword evidence="2" id="KW-1185">Reference proteome</keyword>
<dbReference type="AlphaFoldDB" id="A0A1E5JWQ4"/>
<gene>
    <name evidence="1" type="ORF">lpari_00040</name>
</gene>
<evidence type="ECO:0000313" key="1">
    <source>
        <dbReference type="EMBL" id="OEH48895.1"/>
    </source>
</evidence>
<accession>A0A1E5JWQ4</accession>
<reference evidence="1 2" key="1">
    <citation type="submission" date="2016-02" db="EMBL/GenBank/DDBJ databases">
        <title>Secondary metabolites in Legionella.</title>
        <authorList>
            <person name="Tobias N.J."/>
            <person name="Bode H.B."/>
        </authorList>
    </citation>
    <scope>NUCLEOTIDE SEQUENCE [LARGE SCALE GENOMIC DNA]</scope>
    <source>
        <strain evidence="1 2">DSM 19216</strain>
    </source>
</reference>
<dbReference type="Proteomes" id="UP000095229">
    <property type="component" value="Unassembled WGS sequence"/>
</dbReference>
<comment type="caution">
    <text evidence="1">The sequence shown here is derived from an EMBL/GenBank/DDBJ whole genome shotgun (WGS) entry which is preliminary data.</text>
</comment>